<feature type="signal peptide" evidence="1">
    <location>
        <begin position="1"/>
        <end position="23"/>
    </location>
</feature>
<keyword evidence="3" id="KW-1185">Reference proteome</keyword>
<dbReference type="EMBL" id="RPFJ01000006">
    <property type="protein sequence ID" value="RPD98843.1"/>
    <property type="molecule type" value="Genomic_DNA"/>
</dbReference>
<dbReference type="OrthoDB" id="1441889at2"/>
<sequence length="107" mass="12297">MKNIKIIAVLFCLGYFGLCNSYAQSTSDKQDDDKVYKVQMLEVPDSVKETLKNYSGYTISKDVSYKLRSTNTKSDKVYRFKIERKNFPYVLLVSEKGKVLGIESDET</sequence>
<dbReference type="RefSeq" id="WP_123897160.1">
    <property type="nucleotide sequence ID" value="NZ_RPFJ01000006.1"/>
</dbReference>
<proteinExistence type="predicted"/>
<dbReference type="Gene3D" id="3.10.450.360">
    <property type="match status" value="1"/>
</dbReference>
<keyword evidence="1" id="KW-0732">Signal</keyword>
<comment type="caution">
    <text evidence="2">The sequence shown here is derived from an EMBL/GenBank/DDBJ whole genome shotgun (WGS) entry which is preliminary data.</text>
</comment>
<organism evidence="2 3">
    <name type="scientific">Aureibaculum marinum</name>
    <dbReference type="NCBI Taxonomy" id="2487930"/>
    <lineage>
        <taxon>Bacteria</taxon>
        <taxon>Pseudomonadati</taxon>
        <taxon>Bacteroidota</taxon>
        <taxon>Flavobacteriia</taxon>
        <taxon>Flavobacteriales</taxon>
        <taxon>Flavobacteriaceae</taxon>
        <taxon>Aureibaculum</taxon>
    </lineage>
</organism>
<evidence type="ECO:0000313" key="2">
    <source>
        <dbReference type="EMBL" id="RPD98843.1"/>
    </source>
</evidence>
<evidence type="ECO:0008006" key="4">
    <source>
        <dbReference type="Google" id="ProtNLM"/>
    </source>
</evidence>
<dbReference type="AlphaFoldDB" id="A0A3N4PH26"/>
<dbReference type="Proteomes" id="UP000270856">
    <property type="component" value="Unassembled WGS sequence"/>
</dbReference>
<gene>
    <name evidence="2" type="ORF">EGM88_06550</name>
</gene>
<protein>
    <recommendedName>
        <fullName evidence="4">PepSY domain-containing protein</fullName>
    </recommendedName>
</protein>
<evidence type="ECO:0000313" key="3">
    <source>
        <dbReference type="Proteomes" id="UP000270856"/>
    </source>
</evidence>
<evidence type="ECO:0000256" key="1">
    <source>
        <dbReference type="SAM" id="SignalP"/>
    </source>
</evidence>
<accession>A0A3N4PH26</accession>
<name>A0A3N4PH26_9FLAO</name>
<feature type="chain" id="PRO_5018124318" description="PepSY domain-containing protein" evidence="1">
    <location>
        <begin position="24"/>
        <end position="107"/>
    </location>
</feature>
<reference evidence="2 3" key="1">
    <citation type="submission" date="2018-11" db="EMBL/GenBank/DDBJ databases">
        <title>Aureibaculum marinum gen. nov., sp. nov., a member of the family Flavobacteriaceae isolated from the Bohai Sea.</title>
        <authorList>
            <person name="Ji X."/>
        </authorList>
    </citation>
    <scope>NUCLEOTIDE SEQUENCE [LARGE SCALE GENOMIC DNA]</scope>
    <source>
        <strain evidence="2 3">BH-SD17</strain>
    </source>
</reference>